<feature type="domain" description="Peptidase C39-like" evidence="4">
    <location>
        <begin position="307"/>
        <end position="415"/>
    </location>
</feature>
<evidence type="ECO:0000256" key="2">
    <source>
        <dbReference type="ARBA" id="ARBA00022803"/>
    </source>
</evidence>
<dbReference type="Gene3D" id="1.25.40.10">
    <property type="entry name" value="Tetratricopeptide repeat domain"/>
    <property type="match status" value="7"/>
</dbReference>
<dbReference type="SUPFAM" id="SSF48452">
    <property type="entry name" value="TPR-like"/>
    <property type="match status" value="4"/>
</dbReference>
<dbReference type="InterPro" id="IPR013105">
    <property type="entry name" value="TPR_2"/>
</dbReference>
<dbReference type="InterPro" id="IPR011990">
    <property type="entry name" value="TPR-like_helical_dom_sf"/>
</dbReference>
<evidence type="ECO:0000313" key="6">
    <source>
        <dbReference type="Proteomes" id="UP000663981"/>
    </source>
</evidence>
<dbReference type="SMART" id="SM00028">
    <property type="entry name" value="TPR"/>
    <property type="match status" value="16"/>
</dbReference>
<feature type="repeat" description="TPR" evidence="3">
    <location>
        <begin position="557"/>
        <end position="590"/>
    </location>
</feature>
<evidence type="ECO:0000259" key="4">
    <source>
        <dbReference type="Pfam" id="PF13529"/>
    </source>
</evidence>
<keyword evidence="6" id="KW-1185">Reference proteome</keyword>
<feature type="repeat" description="TPR" evidence="3">
    <location>
        <begin position="908"/>
        <end position="941"/>
    </location>
</feature>
<sequence>MMNTTTFNQLIQSTQYEEAISIFLEEYNPIKKTATLSSFRRWMNTFANEVVLKEYLKVIDTAIMGKLATVLVKANIKRFKTPMMTIWYCEELVSEHKLIEAEQRLKELLKLELTNEEEEKLFFVLADTLMNMQRFSEAKTYMDKCVEKTKEPMNTRWGYYYLQKGDWERAIEFLEQGKRDKRDGVFAYSLLIQHYAIYGQYEKAHSLLEEGLTLHPNYPKLLVEKVRLFYQLKQWPQMRIAIAAINQLTPYNDYKGLFEDYMAESYYYEQDLSELTRFLAEHPHLSKQSLFKEFSGTMNLPVKMLTYKPVVQKYNFCVPASLEMLLSQFNHSIHQDVIADSIFSVSGTKLSKAIEYLEEQGYACQFFYGDVDCFNSLLDMQVGVILNVDYPMSSHVQVLVGYDDNLRVLHVQDPNFREYHQIHYADLEKEYGNNQVLALAIVPIAERKKFISLDRQQHEVVSKMLSLAELEDNALTSTDEQFVYKNLDQLLVAAYTLRYIPKLVSQEILEKAIATVSQQLGNNEYSRLIIAHAYCQSKQLAQALLYIEKEFSKRNKSTHWFLKGRIYYEQNEYLLAIEAFKEALQYEPEDHMIWSYLALSFSYLGDNETALYHSKVSLDINEEDTFALVNYGVILHDSNEFEEARAIFHQLLKTNKQDAYFWYERARCDHELGRSHFAMKGFQVAIFLERDVLFPYRELANLYEQTDEDEKRAEKVLLDGLIYTKNATVLLNELGDLYERAKRYDEARTYLLRATDSNSSDVFPWLSLGSVLKAEGKYDELFEFMKERERDFEKNSEFLVNGGQLLWDTATFVEDKTAYFELALDFMEKGILHASYHLDDCIEMYVEAIADTAFYRRGIAFLEEQCTSSTTENSFYYLCSIGCLYEENGLFQKAKQFFEQALTIKKDPVPYFRLGEIALKFEDYNEAETYYQNVLTLDPSHEQALLDLASIASFQEDKASERNYLLKAFYSNPYGVKVEDLVGVIDHKADLEKLLDFLNGLMRKHDKVFILDSIAYVYGKLGDLEKEAEYLNEALLTSPHQPQLLYHQAKLWMKQGNNKQAKAALLLLIEEHVDDRDLYKLLVEVAGNTRSVLKLESDYNKLKLEKAERSLVLMFTAAAYEKVISQEENSSEQLSERKGFFKRLTNFTKLTAHAGVIIGLYETAIKLDRKNVRAVMWLADFYVQADLSSDAIKVLEQALVHNENVDIAYRLAALYVEEMANVKPSKQYRYLTKAKELLEFCLAEHQDPEYMNLLAYVLLEREDLLEAEVMYHRCLSIEPTIDKGYYNLARLYLQMEKFPDAEKANKAAIELEPNNEDNYNQLSLIFHRQGQADQALASINKAIELNPDDLFYLYNRACILVALGRMKEAAKQLELVFALDKDGYFIELAEADQEILPLKGAGYFPKGV</sequence>
<dbReference type="EMBL" id="JAGDEL010000025">
    <property type="protein sequence ID" value="MBO1514672.1"/>
    <property type="molecule type" value="Genomic_DNA"/>
</dbReference>
<dbReference type="Pfam" id="PF13529">
    <property type="entry name" value="Peptidase_C39_2"/>
    <property type="match status" value="1"/>
</dbReference>
<dbReference type="PANTHER" id="PTHR44858">
    <property type="entry name" value="TETRATRICOPEPTIDE REPEAT PROTEIN 6"/>
    <property type="match status" value="1"/>
</dbReference>
<gene>
    <name evidence="5" type="ORF">I7822_23865</name>
</gene>
<evidence type="ECO:0000256" key="1">
    <source>
        <dbReference type="ARBA" id="ARBA00022737"/>
    </source>
</evidence>
<keyword evidence="1" id="KW-0677">Repeat</keyword>
<dbReference type="InterPro" id="IPR050498">
    <property type="entry name" value="Ycf3"/>
</dbReference>
<dbReference type="Pfam" id="PF07719">
    <property type="entry name" value="TPR_2"/>
    <property type="match status" value="1"/>
</dbReference>
<dbReference type="PROSITE" id="PS50005">
    <property type="entry name" value="TPR"/>
    <property type="match status" value="4"/>
</dbReference>
<dbReference type="PANTHER" id="PTHR44858:SF1">
    <property type="entry name" value="UDP-N-ACETYLGLUCOSAMINE--PEPTIDE N-ACETYLGLUCOSAMINYLTRANSFERASE SPINDLY-RELATED"/>
    <property type="match status" value="1"/>
</dbReference>
<feature type="repeat" description="TPR" evidence="3">
    <location>
        <begin position="1316"/>
        <end position="1349"/>
    </location>
</feature>
<comment type="caution">
    <text evidence="5">The sequence shown here is derived from an EMBL/GenBank/DDBJ whole genome shotgun (WGS) entry which is preliminary data.</text>
</comment>
<dbReference type="Gene3D" id="3.90.70.10">
    <property type="entry name" value="Cysteine proteinases"/>
    <property type="match status" value="1"/>
</dbReference>
<name>A0ABS3N8Q1_9BACI</name>
<organism evidence="5 6">
    <name type="scientific">Metabacillus bambusae</name>
    <dbReference type="NCBI Taxonomy" id="2795218"/>
    <lineage>
        <taxon>Bacteria</taxon>
        <taxon>Bacillati</taxon>
        <taxon>Bacillota</taxon>
        <taxon>Bacilli</taxon>
        <taxon>Bacillales</taxon>
        <taxon>Bacillaceae</taxon>
        <taxon>Metabacillus</taxon>
    </lineage>
</organism>
<dbReference type="InterPro" id="IPR019734">
    <property type="entry name" value="TPR_rpt"/>
</dbReference>
<dbReference type="RefSeq" id="WP_207981572.1">
    <property type="nucleotide sequence ID" value="NZ_JAGDEL010000025.1"/>
</dbReference>
<dbReference type="Pfam" id="PF13432">
    <property type="entry name" value="TPR_16"/>
    <property type="match status" value="1"/>
</dbReference>
<dbReference type="Pfam" id="PF13181">
    <property type="entry name" value="TPR_8"/>
    <property type="match status" value="5"/>
</dbReference>
<keyword evidence="2 3" id="KW-0802">TPR repeat</keyword>
<evidence type="ECO:0000256" key="3">
    <source>
        <dbReference type="PROSITE-ProRule" id="PRU00339"/>
    </source>
</evidence>
<protein>
    <submittedName>
        <fullName evidence="5">Tetratricopeptide repeat protein</fullName>
    </submittedName>
</protein>
<dbReference type="InterPro" id="IPR039564">
    <property type="entry name" value="Peptidase_C39-like"/>
</dbReference>
<accession>A0ABS3N8Q1</accession>
<evidence type="ECO:0000313" key="5">
    <source>
        <dbReference type="EMBL" id="MBO1514672.1"/>
    </source>
</evidence>
<reference evidence="5 6" key="1">
    <citation type="submission" date="2021-03" db="EMBL/GenBank/DDBJ databases">
        <title>Whole genome sequence of Metabacillus bambusae BG109.</title>
        <authorList>
            <person name="Jeong J.W."/>
        </authorList>
    </citation>
    <scope>NUCLEOTIDE SEQUENCE [LARGE SCALE GENOMIC DNA]</scope>
    <source>
        <strain evidence="5 6">BG109</strain>
    </source>
</reference>
<proteinExistence type="predicted"/>
<dbReference type="Proteomes" id="UP000663981">
    <property type="component" value="Unassembled WGS sequence"/>
</dbReference>
<feature type="repeat" description="TPR" evidence="3">
    <location>
        <begin position="1282"/>
        <end position="1315"/>
    </location>
</feature>